<reference evidence="3" key="1">
    <citation type="submission" date="2022-07" db="EMBL/GenBank/DDBJ databases">
        <title>The genome of Lyophyllum shimeji provides insight into the initial evolution of ectomycorrhizal fungal genome.</title>
        <authorList>
            <person name="Kobayashi Y."/>
            <person name="Shibata T."/>
            <person name="Hirakawa H."/>
            <person name="Shigenobu S."/>
            <person name="Nishiyama T."/>
            <person name="Yamada A."/>
            <person name="Hasebe M."/>
            <person name="Kawaguchi M."/>
        </authorList>
    </citation>
    <scope>NUCLEOTIDE SEQUENCE</scope>
    <source>
        <strain evidence="3">AT787</strain>
    </source>
</reference>
<protein>
    <submittedName>
        <fullName evidence="3">Uncharacterized protein</fullName>
    </submittedName>
</protein>
<feature type="compositionally biased region" description="Pro residues" evidence="1">
    <location>
        <begin position="272"/>
        <end position="283"/>
    </location>
</feature>
<evidence type="ECO:0000313" key="3">
    <source>
        <dbReference type="EMBL" id="GLB39623.1"/>
    </source>
</evidence>
<dbReference type="AlphaFoldDB" id="A0A9P3UNF4"/>
<dbReference type="Proteomes" id="UP001063166">
    <property type="component" value="Unassembled WGS sequence"/>
</dbReference>
<dbReference type="OrthoDB" id="3352285at2759"/>
<gene>
    <name evidence="3" type="ORF">LshimejAT787_0701330</name>
</gene>
<keyword evidence="2" id="KW-0472">Membrane</keyword>
<dbReference type="EMBL" id="BRPK01000007">
    <property type="protein sequence ID" value="GLB39623.1"/>
    <property type="molecule type" value="Genomic_DNA"/>
</dbReference>
<feature type="region of interest" description="Disordered" evidence="1">
    <location>
        <begin position="267"/>
        <end position="335"/>
    </location>
</feature>
<keyword evidence="4" id="KW-1185">Reference proteome</keyword>
<sequence length="335" mass="36920">MSTRPPPPGAPPSYAFVTRVYRRNLRPIVISTAFLAALWSLFSGVRRLSCLMHVISILTRHFDRMQIGWFRSYGIDKDANVPHIANLSLALGALYMAIFAIGIFGMLSAASQRVGLVRIYTFLAAFATLIVMAAGLTRVVTHFIWKRDIISECTELSTNKRVVYYGFWGPIEADILDPQEAEDWCTRYWDRDSWAQVVAFLILSVLGILFTLLTFAYYRQLLDPASPANASRAPSNQARMAGAFPTHYNPPYDASIPDLSYNYGPYSAQPQYAPPAGPPPGHMPPVDDGKPPGYTGGPAGFDGDAKDGKNPFADFGTEERDVTSRPGPGGPETFR</sequence>
<feature type="transmembrane region" description="Helical" evidence="2">
    <location>
        <begin position="25"/>
        <end position="42"/>
    </location>
</feature>
<feature type="transmembrane region" description="Helical" evidence="2">
    <location>
        <begin position="119"/>
        <end position="140"/>
    </location>
</feature>
<keyword evidence="2" id="KW-0812">Transmembrane</keyword>
<accession>A0A9P3UNF4</accession>
<evidence type="ECO:0000313" key="4">
    <source>
        <dbReference type="Proteomes" id="UP001063166"/>
    </source>
</evidence>
<organism evidence="3 4">
    <name type="scientific">Lyophyllum shimeji</name>
    <name type="common">Hon-shimeji</name>
    <name type="synonym">Tricholoma shimeji</name>
    <dbReference type="NCBI Taxonomy" id="47721"/>
    <lineage>
        <taxon>Eukaryota</taxon>
        <taxon>Fungi</taxon>
        <taxon>Dikarya</taxon>
        <taxon>Basidiomycota</taxon>
        <taxon>Agaricomycotina</taxon>
        <taxon>Agaricomycetes</taxon>
        <taxon>Agaricomycetidae</taxon>
        <taxon>Agaricales</taxon>
        <taxon>Tricholomatineae</taxon>
        <taxon>Lyophyllaceae</taxon>
        <taxon>Lyophyllum</taxon>
    </lineage>
</organism>
<evidence type="ECO:0000256" key="2">
    <source>
        <dbReference type="SAM" id="Phobius"/>
    </source>
</evidence>
<comment type="caution">
    <text evidence="3">The sequence shown here is derived from an EMBL/GenBank/DDBJ whole genome shotgun (WGS) entry which is preliminary data.</text>
</comment>
<feature type="transmembrane region" description="Helical" evidence="2">
    <location>
        <begin position="197"/>
        <end position="218"/>
    </location>
</feature>
<feature type="transmembrane region" description="Helical" evidence="2">
    <location>
        <begin position="87"/>
        <end position="107"/>
    </location>
</feature>
<name>A0A9P3UNF4_LYOSH</name>
<evidence type="ECO:0000256" key="1">
    <source>
        <dbReference type="SAM" id="MobiDB-lite"/>
    </source>
</evidence>
<keyword evidence="2" id="KW-1133">Transmembrane helix</keyword>
<proteinExistence type="predicted"/>